<dbReference type="EMBL" id="JACTNZ010000002">
    <property type="protein sequence ID" value="KAG5560362.1"/>
    <property type="molecule type" value="Genomic_DNA"/>
</dbReference>
<dbReference type="SUPFAM" id="SSF81665">
    <property type="entry name" value="Calcium ATPase, transmembrane domain M"/>
    <property type="match status" value="1"/>
</dbReference>
<organism evidence="8 9">
    <name type="scientific">Rhododendron griersonianum</name>
    <dbReference type="NCBI Taxonomy" id="479676"/>
    <lineage>
        <taxon>Eukaryota</taxon>
        <taxon>Viridiplantae</taxon>
        <taxon>Streptophyta</taxon>
        <taxon>Embryophyta</taxon>
        <taxon>Tracheophyta</taxon>
        <taxon>Spermatophyta</taxon>
        <taxon>Magnoliopsida</taxon>
        <taxon>eudicotyledons</taxon>
        <taxon>Gunneridae</taxon>
        <taxon>Pentapetalae</taxon>
        <taxon>asterids</taxon>
        <taxon>Ericales</taxon>
        <taxon>Ericaceae</taxon>
        <taxon>Ericoideae</taxon>
        <taxon>Rhodoreae</taxon>
        <taxon>Rhododendron</taxon>
    </lineage>
</organism>
<dbReference type="PANTHER" id="PTHR24093">
    <property type="entry name" value="CATION TRANSPORTING ATPASE"/>
    <property type="match status" value="1"/>
</dbReference>
<dbReference type="InterPro" id="IPR023214">
    <property type="entry name" value="HAD_sf"/>
</dbReference>
<keyword evidence="2 6" id="KW-0812">Transmembrane</keyword>
<evidence type="ECO:0000256" key="6">
    <source>
        <dbReference type="SAM" id="Phobius"/>
    </source>
</evidence>
<evidence type="ECO:0000256" key="1">
    <source>
        <dbReference type="ARBA" id="ARBA00004370"/>
    </source>
</evidence>
<dbReference type="GO" id="GO:0005886">
    <property type="term" value="C:plasma membrane"/>
    <property type="evidence" value="ECO:0007669"/>
    <property type="project" value="TreeGrafter"/>
</dbReference>
<dbReference type="SUPFAM" id="SSF81653">
    <property type="entry name" value="Calcium ATPase, transduction domain A"/>
    <property type="match status" value="1"/>
</dbReference>
<evidence type="ECO:0000313" key="8">
    <source>
        <dbReference type="EMBL" id="KAG5560362.1"/>
    </source>
</evidence>
<gene>
    <name evidence="8" type="ORF">RHGRI_003611</name>
</gene>
<evidence type="ECO:0000313" key="9">
    <source>
        <dbReference type="Proteomes" id="UP000823749"/>
    </source>
</evidence>
<comment type="caution">
    <text evidence="8">The sequence shown here is derived from an EMBL/GenBank/DDBJ whole genome shotgun (WGS) entry which is preliminary data.</text>
</comment>
<dbReference type="Gene3D" id="3.40.1110.10">
    <property type="entry name" value="Calcium-transporting ATPase, cytoplasmic domain N"/>
    <property type="match status" value="2"/>
</dbReference>
<dbReference type="SUPFAM" id="SSF81660">
    <property type="entry name" value="Metal cation-transporting ATPase, ATP-binding domain N"/>
    <property type="match status" value="1"/>
</dbReference>
<dbReference type="Pfam" id="PF13246">
    <property type="entry name" value="Cation_ATPase"/>
    <property type="match status" value="1"/>
</dbReference>
<dbReference type="InterPro" id="IPR023299">
    <property type="entry name" value="ATPase_P-typ_cyto_dom_N"/>
</dbReference>
<evidence type="ECO:0000256" key="2">
    <source>
        <dbReference type="ARBA" id="ARBA00022692"/>
    </source>
</evidence>
<comment type="subcellular location">
    <subcellularLocation>
        <location evidence="1">Membrane</location>
    </subcellularLocation>
</comment>
<dbReference type="GO" id="GO:0005388">
    <property type="term" value="F:P-type calcium transporter activity"/>
    <property type="evidence" value="ECO:0007669"/>
    <property type="project" value="TreeGrafter"/>
</dbReference>
<keyword evidence="4 6" id="KW-1133">Transmembrane helix</keyword>
<sequence length="442" mass="47954">MVVAVLVVTAISAIIKFRQNRQFVKSSKVSNNIQANVLRNGGEQKVSRSDIVVGDVVCLKSGDQVPADGLFIGGHSLLVDESSITAETDPIEVDLGHNHNPFLFCGTKVTSGNGRMLVTSVGMNTTLGEIFTISIDSNEHTPLKYQLNKLTSSIGKVVLSVAFLVHVVLLIRYFTGNKKDKNGKTEYNGSKTKTYDILNSVFDILAALVTILVDAIPGGLPVAVTLSLAHSMKRMMSDHAMAGELSASETMGFATTICTDKTGTLTLNQMKVMEFWLGQECIEEKGTSIVATSVVELLRHGVGLNTTELNLDLEGLQQSGEIFHVEAFNSTKKRSGVLMRNKEQNTINLHIKGGAEMVLAMCSNYYDVSGTIKVLDDDERKIFDGIIQGMAASNLRCIAFAHKQVPEEENEEGKNQIEENCLTLLGLEGLMDPCRPGVKEAV</sequence>
<keyword evidence="3" id="KW-0460">Magnesium</keyword>
<dbReference type="PANTHER" id="PTHR24093:SF434">
    <property type="entry name" value="CALCIUM-TRANSPORTING ATPASE 13, PLASMA MEMBRANE-TYPE-RELATED"/>
    <property type="match status" value="1"/>
</dbReference>
<reference evidence="8" key="1">
    <citation type="submission" date="2020-08" db="EMBL/GenBank/DDBJ databases">
        <title>Plant Genome Project.</title>
        <authorList>
            <person name="Zhang R.-G."/>
        </authorList>
    </citation>
    <scope>NUCLEOTIDE SEQUENCE</scope>
    <source>
        <strain evidence="8">WSP0</strain>
        <tissue evidence="8">Leaf</tissue>
    </source>
</reference>
<evidence type="ECO:0000256" key="4">
    <source>
        <dbReference type="ARBA" id="ARBA00022989"/>
    </source>
</evidence>
<accession>A0AAV6L5X2</accession>
<evidence type="ECO:0000256" key="5">
    <source>
        <dbReference type="ARBA" id="ARBA00023136"/>
    </source>
</evidence>
<dbReference type="Proteomes" id="UP000823749">
    <property type="component" value="Chromosome 2"/>
</dbReference>
<protein>
    <recommendedName>
        <fullName evidence="7">P-type ATPase A domain-containing protein</fullName>
    </recommendedName>
</protein>
<keyword evidence="5 6" id="KW-0472">Membrane</keyword>
<dbReference type="PRINTS" id="PR00119">
    <property type="entry name" value="CATATPASE"/>
</dbReference>
<dbReference type="PROSITE" id="PS00154">
    <property type="entry name" value="ATPASE_E1_E2"/>
    <property type="match status" value="1"/>
</dbReference>
<feature type="transmembrane region" description="Helical" evidence="6">
    <location>
        <begin position="154"/>
        <end position="174"/>
    </location>
</feature>
<feature type="domain" description="P-type ATPase A" evidence="7">
    <location>
        <begin position="33"/>
        <end position="131"/>
    </location>
</feature>
<feature type="transmembrane region" description="Helical" evidence="6">
    <location>
        <begin position="204"/>
        <end position="229"/>
    </location>
</feature>
<dbReference type="InterPro" id="IPR008250">
    <property type="entry name" value="ATPase_P-typ_transduc_dom_A_sf"/>
</dbReference>
<dbReference type="Gene3D" id="3.40.50.1000">
    <property type="entry name" value="HAD superfamily/HAD-like"/>
    <property type="match status" value="1"/>
</dbReference>
<dbReference type="InterPro" id="IPR018303">
    <property type="entry name" value="ATPase_P-typ_P_site"/>
</dbReference>
<dbReference type="Gene3D" id="1.20.1110.10">
    <property type="entry name" value="Calcium-transporting ATPase, transmembrane domain"/>
    <property type="match status" value="1"/>
</dbReference>
<dbReference type="InterPro" id="IPR023298">
    <property type="entry name" value="ATPase_P-typ_TM_dom_sf"/>
</dbReference>
<proteinExistence type="predicted"/>
<dbReference type="AlphaFoldDB" id="A0AAV6L5X2"/>
<keyword evidence="9" id="KW-1185">Reference proteome</keyword>
<name>A0AAV6L5X2_9ERIC</name>
<dbReference type="InterPro" id="IPR059000">
    <property type="entry name" value="ATPase_P-type_domA"/>
</dbReference>
<dbReference type="Gene3D" id="2.70.150.10">
    <property type="entry name" value="Calcium-transporting ATPase, cytoplasmic transduction domain A"/>
    <property type="match status" value="1"/>
</dbReference>
<dbReference type="GO" id="GO:0000166">
    <property type="term" value="F:nucleotide binding"/>
    <property type="evidence" value="ECO:0007669"/>
    <property type="project" value="InterPro"/>
</dbReference>
<dbReference type="Pfam" id="PF00122">
    <property type="entry name" value="E1-E2_ATPase"/>
    <property type="match status" value="1"/>
</dbReference>
<evidence type="ECO:0000256" key="3">
    <source>
        <dbReference type="ARBA" id="ARBA00022842"/>
    </source>
</evidence>
<evidence type="ECO:0000259" key="7">
    <source>
        <dbReference type="Pfam" id="PF00122"/>
    </source>
</evidence>